<protein>
    <recommendedName>
        <fullName evidence="7">Glutamate dehydrogenase</fullName>
    </recommendedName>
</protein>
<name>A0A058Z8I5_FONAL</name>
<dbReference type="AlphaFoldDB" id="A0A058Z8I5"/>
<dbReference type="InterPro" id="IPR006095">
    <property type="entry name" value="Glu/Leu/Phe/Val/Trp_DH"/>
</dbReference>
<feature type="binding site" evidence="9">
    <location>
        <position position="128"/>
    </location>
    <ligand>
        <name>substrate</name>
    </ligand>
</feature>
<keyword evidence="4" id="KW-0496">Mitochondrion</keyword>
<dbReference type="Pfam" id="PF02812">
    <property type="entry name" value="ELFV_dehydrog_N"/>
    <property type="match status" value="1"/>
</dbReference>
<dbReference type="GeneID" id="20528039"/>
<dbReference type="OrthoDB" id="6718861at2759"/>
<keyword evidence="9" id="KW-0547">Nucleotide-binding</keyword>
<evidence type="ECO:0000313" key="13">
    <source>
        <dbReference type="EMBL" id="KCV69842.1"/>
    </source>
</evidence>
<comment type="catalytic activity">
    <reaction evidence="5">
        <text>L-glutamate + NAD(+) + H2O = 2-oxoglutarate + NH4(+) + NADH + H(+)</text>
        <dbReference type="Rhea" id="RHEA:15133"/>
        <dbReference type="ChEBI" id="CHEBI:15377"/>
        <dbReference type="ChEBI" id="CHEBI:15378"/>
        <dbReference type="ChEBI" id="CHEBI:16810"/>
        <dbReference type="ChEBI" id="CHEBI:28938"/>
        <dbReference type="ChEBI" id="CHEBI:29985"/>
        <dbReference type="ChEBI" id="CHEBI:57540"/>
        <dbReference type="ChEBI" id="CHEBI:57945"/>
        <dbReference type="EC" id="1.4.1.3"/>
    </reaction>
</comment>
<dbReference type="SUPFAM" id="SSF53223">
    <property type="entry name" value="Aminoacid dehydrogenase-like, N-terminal domain"/>
    <property type="match status" value="1"/>
</dbReference>
<evidence type="ECO:0000256" key="8">
    <source>
        <dbReference type="PIRSR" id="PIRSR000185-1"/>
    </source>
</evidence>
<dbReference type="InterPro" id="IPR006096">
    <property type="entry name" value="Glu/Leu/Phe/Val/Trp_DH_C"/>
</dbReference>
<evidence type="ECO:0000256" key="5">
    <source>
        <dbReference type="ARBA" id="ARBA00047867"/>
    </source>
</evidence>
<dbReference type="OMA" id="WMVYKCA"/>
<evidence type="ECO:0000256" key="3">
    <source>
        <dbReference type="ARBA" id="ARBA00023002"/>
    </source>
</evidence>
<dbReference type="FunFam" id="3.40.50.10860:FF:000003">
    <property type="entry name" value="Glutamate dehydrogenase"/>
    <property type="match status" value="1"/>
</dbReference>
<keyword evidence="3 7" id="KW-0560">Oxidoreductase</keyword>
<dbReference type="Pfam" id="PF00208">
    <property type="entry name" value="ELFV_dehydrog"/>
    <property type="match status" value="1"/>
</dbReference>
<feature type="site" description="Important for catalysis" evidence="10">
    <location>
        <position position="182"/>
    </location>
</feature>
<feature type="binding site" evidence="9">
    <location>
        <position position="229"/>
    </location>
    <ligand>
        <name>NAD(+)</name>
        <dbReference type="ChEBI" id="CHEBI:57540"/>
    </ligand>
</feature>
<dbReference type="SMART" id="SM00839">
    <property type="entry name" value="ELFV_dehydrog"/>
    <property type="match status" value="1"/>
</dbReference>
<dbReference type="Gene3D" id="3.40.50.720">
    <property type="entry name" value="NAD(P)-binding Rossmann-like Domain"/>
    <property type="match status" value="1"/>
</dbReference>
<feature type="domain" description="Glutamate/phenylalanine/leucine/valine/L-tryptophan dehydrogenase C-terminal" evidence="12">
    <location>
        <begin position="222"/>
        <end position="502"/>
    </location>
</feature>
<dbReference type="GO" id="GO:0005739">
    <property type="term" value="C:mitochondrion"/>
    <property type="evidence" value="ECO:0007669"/>
    <property type="project" value="UniProtKB-SubCell"/>
</dbReference>
<sequence>MFSLVAKTTAPSVAPRAAFIASRLMSSAAASSPQPEGEPRFLEMVKLNFDRAAALTKYSDDLLDVVKQCNSVIRFSFPIRRDDGTIESIHGYRAQHSHHRVPCKGGIRYADEVNLQEVEALAGLMTYKCAVAAIPFGGAKGGVRIDPKKYSVAELERITRRFTMELAKKGFIGPGIDVPAPDMGTGQREMGWIKDTYQMLFGNNDINSLGVVTGKPLSQGGICGRAEATGLGVFYGVVEFLNNPQMLEKVGLTRPGLKDLTFAVQGLGNVGFSAAKFFTQAGAKCVSVVEYNSAVYNENGLDVEALKQYMSQKGTLEGFPGATKSFASNPKEGLEVECDFLVPAALECQLNMHNAANIKCRFIAEAANGPTTPAADEIFAKKGIVVIPDIMLNAGGVTVSYFEWLKNLSHVRFGRLTRKWEERSKRDLVDLITNTAGINPIESSKVFDGPSELDIVYSGLEETMVTSINDIINVSNELGCSLRDAAYVLAIRRIMVVHQEAGITI</sequence>
<dbReference type="InterPro" id="IPR014362">
    <property type="entry name" value="Glu_DH"/>
</dbReference>
<dbReference type="InterPro" id="IPR033922">
    <property type="entry name" value="NAD_bind_Glu_DH"/>
</dbReference>
<dbReference type="Gene3D" id="3.40.50.10860">
    <property type="entry name" value="Leucine Dehydrogenase, chain A, domain 1"/>
    <property type="match status" value="1"/>
</dbReference>
<dbReference type="PANTHER" id="PTHR11606:SF13">
    <property type="entry name" value="GLUTAMATE DEHYDROGENASE 1, MITOCHONDRIAL"/>
    <property type="match status" value="1"/>
</dbReference>
<dbReference type="PIRSF" id="PIRSF000185">
    <property type="entry name" value="Glu_DH"/>
    <property type="match status" value="1"/>
</dbReference>
<dbReference type="InterPro" id="IPR046346">
    <property type="entry name" value="Aminoacid_DH-like_N_sf"/>
</dbReference>
<dbReference type="PANTHER" id="PTHR11606">
    <property type="entry name" value="GLUTAMATE DEHYDROGENASE"/>
    <property type="match status" value="1"/>
</dbReference>
<dbReference type="eggNOG" id="KOG2250">
    <property type="taxonomic scope" value="Eukaryota"/>
</dbReference>
<keyword evidence="14" id="KW-1185">Reference proteome</keyword>
<dbReference type="Proteomes" id="UP000030693">
    <property type="component" value="Unassembled WGS sequence"/>
</dbReference>
<evidence type="ECO:0000313" key="14">
    <source>
        <dbReference type="Proteomes" id="UP000030693"/>
    </source>
</evidence>
<proteinExistence type="inferred from homology"/>
<evidence type="ECO:0000256" key="1">
    <source>
        <dbReference type="ARBA" id="ARBA00004173"/>
    </source>
</evidence>
<comment type="catalytic activity">
    <reaction evidence="6">
        <text>L-glutamate + NADP(+) + H2O = 2-oxoglutarate + NH4(+) + NADPH + H(+)</text>
        <dbReference type="Rhea" id="RHEA:11612"/>
        <dbReference type="ChEBI" id="CHEBI:15377"/>
        <dbReference type="ChEBI" id="CHEBI:15378"/>
        <dbReference type="ChEBI" id="CHEBI:16810"/>
        <dbReference type="ChEBI" id="CHEBI:28938"/>
        <dbReference type="ChEBI" id="CHEBI:29985"/>
        <dbReference type="ChEBI" id="CHEBI:57783"/>
        <dbReference type="ChEBI" id="CHEBI:58349"/>
        <dbReference type="EC" id="1.4.1.3"/>
    </reaction>
</comment>
<evidence type="ECO:0000256" key="10">
    <source>
        <dbReference type="PIRSR" id="PIRSR000185-3"/>
    </source>
</evidence>
<dbReference type="InterPro" id="IPR036291">
    <property type="entry name" value="NAD(P)-bd_dom_sf"/>
</dbReference>
<organism evidence="13">
    <name type="scientific">Fonticula alba</name>
    <name type="common">Slime mold</name>
    <dbReference type="NCBI Taxonomy" id="691883"/>
    <lineage>
        <taxon>Eukaryota</taxon>
        <taxon>Rotosphaerida</taxon>
        <taxon>Fonticulaceae</taxon>
        <taxon>Fonticula</taxon>
    </lineage>
</organism>
<dbReference type="STRING" id="691883.A0A058Z8I5"/>
<evidence type="ECO:0000256" key="4">
    <source>
        <dbReference type="ARBA" id="ARBA00023128"/>
    </source>
</evidence>
<feature type="active site" description="Proton donor" evidence="8">
    <location>
        <position position="140"/>
    </location>
</feature>
<evidence type="ECO:0000256" key="2">
    <source>
        <dbReference type="ARBA" id="ARBA00006382"/>
    </source>
</evidence>
<dbReference type="CDD" id="cd01076">
    <property type="entry name" value="NAD_bind_1_Glu_DH"/>
    <property type="match status" value="1"/>
</dbReference>
<evidence type="ECO:0000259" key="12">
    <source>
        <dbReference type="SMART" id="SM00839"/>
    </source>
</evidence>
<feature type="binding site" evidence="9">
    <location>
        <position position="400"/>
    </location>
    <ligand>
        <name>substrate</name>
    </ligand>
</feature>
<dbReference type="GO" id="GO:0006538">
    <property type="term" value="P:L-glutamate catabolic process"/>
    <property type="evidence" value="ECO:0007669"/>
    <property type="project" value="TreeGrafter"/>
</dbReference>
<dbReference type="InterPro" id="IPR033524">
    <property type="entry name" value="Glu/Leu/Phe/Val_DH_AS"/>
</dbReference>
<feature type="binding site" evidence="9">
    <location>
        <position position="269"/>
    </location>
    <ligand>
        <name>NAD(+)</name>
        <dbReference type="ChEBI" id="CHEBI:57540"/>
    </ligand>
</feature>
<evidence type="ECO:0000256" key="9">
    <source>
        <dbReference type="PIRSR" id="PIRSR000185-2"/>
    </source>
</evidence>
<dbReference type="PRINTS" id="PR00082">
    <property type="entry name" value="GLFDHDRGNASE"/>
</dbReference>
<gene>
    <name evidence="13" type="ORF">H696_03314</name>
</gene>
<comment type="subcellular location">
    <subcellularLocation>
        <location evidence="1">Mitochondrion</location>
    </subcellularLocation>
</comment>
<dbReference type="SUPFAM" id="SSF51735">
    <property type="entry name" value="NAD(P)-binding Rossmann-fold domains"/>
    <property type="match status" value="1"/>
</dbReference>
<evidence type="ECO:0000256" key="7">
    <source>
        <dbReference type="PIRNR" id="PIRNR000185"/>
    </source>
</evidence>
<dbReference type="RefSeq" id="XP_009495448.1">
    <property type="nucleotide sequence ID" value="XM_009497173.1"/>
</dbReference>
<dbReference type="FunFam" id="3.40.50.720:FF:000100">
    <property type="entry name" value="Glutamate dehydrogenase 1, mitochondrial"/>
    <property type="match status" value="1"/>
</dbReference>
<dbReference type="GO" id="GO:0004352">
    <property type="term" value="F:glutamate dehydrogenase (NAD+) activity"/>
    <property type="evidence" value="ECO:0007669"/>
    <property type="project" value="TreeGrafter"/>
</dbReference>
<comment type="similarity">
    <text evidence="2 7 11">Belongs to the Glu/Leu/Phe/Val dehydrogenases family.</text>
</comment>
<dbReference type="GO" id="GO:0000166">
    <property type="term" value="F:nucleotide binding"/>
    <property type="evidence" value="ECO:0007669"/>
    <property type="project" value="UniProtKB-KW"/>
</dbReference>
<feature type="binding site" evidence="9">
    <location>
        <position position="104"/>
    </location>
    <ligand>
        <name>substrate</name>
    </ligand>
</feature>
<dbReference type="PROSITE" id="PS00074">
    <property type="entry name" value="GLFV_DEHYDROGENASE"/>
    <property type="match status" value="1"/>
</dbReference>
<dbReference type="InterPro" id="IPR006097">
    <property type="entry name" value="Glu/Leu/Phe/Val/Trp_DH_dimer"/>
</dbReference>
<reference evidence="13" key="1">
    <citation type="submission" date="2013-04" db="EMBL/GenBank/DDBJ databases">
        <title>The Genome Sequence of Fonticula alba ATCC 38817.</title>
        <authorList>
            <consortium name="The Broad Institute Genomics Platform"/>
            <person name="Russ C."/>
            <person name="Cuomo C."/>
            <person name="Burger G."/>
            <person name="Gray M.W."/>
            <person name="Holland P.W.H."/>
            <person name="King N."/>
            <person name="Lang F.B.F."/>
            <person name="Roger A.J."/>
            <person name="Ruiz-Trillo I."/>
            <person name="Brown M."/>
            <person name="Walker B."/>
            <person name="Young S."/>
            <person name="Zeng Q."/>
            <person name="Gargeya S."/>
            <person name="Fitzgerald M."/>
            <person name="Haas B."/>
            <person name="Abouelleil A."/>
            <person name="Allen A.W."/>
            <person name="Alvarado L."/>
            <person name="Arachchi H.M."/>
            <person name="Berlin A.M."/>
            <person name="Chapman S.B."/>
            <person name="Gainer-Dewar J."/>
            <person name="Goldberg J."/>
            <person name="Griggs A."/>
            <person name="Gujja S."/>
            <person name="Hansen M."/>
            <person name="Howarth C."/>
            <person name="Imamovic A."/>
            <person name="Ireland A."/>
            <person name="Larimer J."/>
            <person name="McCowan C."/>
            <person name="Murphy C."/>
            <person name="Pearson M."/>
            <person name="Poon T.W."/>
            <person name="Priest M."/>
            <person name="Roberts A."/>
            <person name="Saif S."/>
            <person name="Shea T."/>
            <person name="Sisk P."/>
            <person name="Sykes S."/>
            <person name="Wortman J."/>
            <person name="Nusbaum C."/>
            <person name="Birren B."/>
        </authorList>
    </citation>
    <scope>NUCLEOTIDE SEQUENCE [LARGE SCALE GENOMIC DNA]</scope>
    <source>
        <strain evidence="13">ATCC 38817</strain>
    </source>
</reference>
<accession>A0A058Z8I5</accession>
<keyword evidence="9" id="KW-0520">NAD</keyword>
<evidence type="ECO:0000256" key="6">
    <source>
        <dbReference type="ARBA" id="ARBA00048577"/>
    </source>
</evidence>
<evidence type="ECO:0000256" key="11">
    <source>
        <dbReference type="RuleBase" id="RU004417"/>
    </source>
</evidence>
<dbReference type="EMBL" id="KB932205">
    <property type="protein sequence ID" value="KCV69842.1"/>
    <property type="molecule type" value="Genomic_DNA"/>
</dbReference>